<dbReference type="Pfam" id="PF09402">
    <property type="entry name" value="MSC"/>
    <property type="match status" value="1"/>
</dbReference>
<dbReference type="InterPro" id="IPR044780">
    <property type="entry name" value="Heh2/Src1"/>
</dbReference>
<feature type="non-terminal residue" evidence="9">
    <location>
        <position position="1"/>
    </location>
</feature>
<comment type="subcellular location">
    <subcellularLocation>
        <location evidence="1">Nucleus membrane</location>
    </subcellularLocation>
</comment>
<dbReference type="GO" id="GO:0071763">
    <property type="term" value="P:nuclear membrane organization"/>
    <property type="evidence" value="ECO:0007669"/>
    <property type="project" value="TreeGrafter"/>
</dbReference>
<feature type="domain" description="Man1/Src1-like C-terminal" evidence="7">
    <location>
        <begin position="125"/>
        <end position="304"/>
    </location>
</feature>
<evidence type="ECO:0000313" key="10">
    <source>
        <dbReference type="Proteomes" id="UP000789759"/>
    </source>
</evidence>
<dbReference type="CDD" id="cd12935">
    <property type="entry name" value="LEM_like"/>
    <property type="match status" value="1"/>
</dbReference>
<feature type="transmembrane region" description="Helical" evidence="6">
    <location>
        <begin position="286"/>
        <end position="305"/>
    </location>
</feature>
<keyword evidence="2 6" id="KW-0812">Transmembrane</keyword>
<name>A0A9N9H308_9GLOM</name>
<reference evidence="9" key="1">
    <citation type="submission" date="2021-06" db="EMBL/GenBank/DDBJ databases">
        <authorList>
            <person name="Kallberg Y."/>
            <person name="Tangrot J."/>
            <person name="Rosling A."/>
        </authorList>
    </citation>
    <scope>NUCLEOTIDE SEQUENCE</scope>
    <source>
        <strain evidence="9">FL966</strain>
    </source>
</reference>
<dbReference type="InterPro" id="IPR018996">
    <property type="entry name" value="Man1/Src1-like_C"/>
</dbReference>
<dbReference type="GO" id="GO:0034399">
    <property type="term" value="C:nuclear periphery"/>
    <property type="evidence" value="ECO:0007669"/>
    <property type="project" value="TreeGrafter"/>
</dbReference>
<dbReference type="Gene3D" id="3.90.228.10">
    <property type="match status" value="1"/>
</dbReference>
<dbReference type="GO" id="GO:0005783">
    <property type="term" value="C:endoplasmic reticulum"/>
    <property type="evidence" value="ECO:0007669"/>
    <property type="project" value="TreeGrafter"/>
</dbReference>
<evidence type="ECO:0000256" key="1">
    <source>
        <dbReference type="ARBA" id="ARBA00004126"/>
    </source>
</evidence>
<proteinExistence type="predicted"/>
<keyword evidence="10" id="KW-1185">Reference proteome</keyword>
<keyword evidence="5" id="KW-0539">Nucleus</keyword>
<evidence type="ECO:0000313" key="9">
    <source>
        <dbReference type="EMBL" id="CAG8652909.1"/>
    </source>
</evidence>
<dbReference type="AlphaFoldDB" id="A0A9N9H308"/>
<dbReference type="PANTHER" id="PTHR47808">
    <property type="entry name" value="INNER NUCLEAR MEMBRANE PROTEIN HEH2-RELATED"/>
    <property type="match status" value="1"/>
</dbReference>
<gene>
    <name evidence="9" type="ORF">CPELLU_LOCUS9427</name>
</gene>
<keyword evidence="4 6" id="KW-0472">Membrane</keyword>
<evidence type="ECO:0000259" key="8">
    <source>
        <dbReference type="Pfam" id="PF12949"/>
    </source>
</evidence>
<dbReference type="GO" id="GO:0005637">
    <property type="term" value="C:nuclear inner membrane"/>
    <property type="evidence" value="ECO:0007669"/>
    <property type="project" value="InterPro"/>
</dbReference>
<evidence type="ECO:0000259" key="7">
    <source>
        <dbReference type="Pfam" id="PF09402"/>
    </source>
</evidence>
<evidence type="ECO:0000256" key="3">
    <source>
        <dbReference type="ARBA" id="ARBA00022989"/>
    </source>
</evidence>
<comment type="caution">
    <text evidence="9">The sequence shown here is derived from an EMBL/GenBank/DDBJ whole genome shotgun (WGS) entry which is preliminary data.</text>
</comment>
<dbReference type="PANTHER" id="PTHR47808:SF2">
    <property type="entry name" value="LEM DOMAIN-CONTAINING PROTEIN 2"/>
    <property type="match status" value="1"/>
</dbReference>
<dbReference type="Pfam" id="PF12949">
    <property type="entry name" value="HeH"/>
    <property type="match status" value="1"/>
</dbReference>
<feature type="transmembrane region" description="Helical" evidence="6">
    <location>
        <begin position="84"/>
        <end position="104"/>
    </location>
</feature>
<organism evidence="9 10">
    <name type="scientific">Cetraspora pellucida</name>
    <dbReference type="NCBI Taxonomy" id="1433469"/>
    <lineage>
        <taxon>Eukaryota</taxon>
        <taxon>Fungi</taxon>
        <taxon>Fungi incertae sedis</taxon>
        <taxon>Mucoromycota</taxon>
        <taxon>Glomeromycotina</taxon>
        <taxon>Glomeromycetes</taxon>
        <taxon>Diversisporales</taxon>
        <taxon>Gigasporaceae</taxon>
        <taxon>Cetraspora</taxon>
    </lineage>
</organism>
<sequence>MGSYDDYMNSKFDPQKITIAQLREILDTHNVHYTGGERKADLIRKFNKHIRPLIPSLREKKSLASKLSNDPFLSHSVYLSPCRLSIIHVVIFAMLFSFGFAIIYNDEFSNISTNYDKVPRINWFPCPSNAYCSNDKIISCDKGFVLVSSSIPWLKPFTSRCILDNSLARRVKKYTELLKDIAAKETGRIVCETGLHEHLSFQNLLIQLRNQKLVNMDTDQDFELITRIALEHLKFDDNVEVIYKKDFAHKTNIYIISKYPNNFLVCQLRAYLTNKINFCKVKVQEITQQIIGIVLTFSGIVITLIRVFIAHFLSILTLTFIVYVVGKLIYTKITSETVPEIKETEMTILPTYNLEYLWVKNYFHQGLPNRTILGIFKLEMPTELVNAHKSYKRRNFHNSIHRMFHGTRSLCNPQRFIKNSQAKFCKNGCGVCGIAQEVNTFHSLYKECGLPIVQVRHIPIAIPLDIIMDPIRMRTP</sequence>
<dbReference type="Proteomes" id="UP000789759">
    <property type="component" value="Unassembled WGS sequence"/>
</dbReference>
<keyword evidence="3 6" id="KW-1133">Transmembrane helix</keyword>
<feature type="domain" description="HeH/LEM" evidence="8">
    <location>
        <begin position="14"/>
        <end position="48"/>
    </location>
</feature>
<dbReference type="GO" id="GO:0003682">
    <property type="term" value="F:chromatin binding"/>
    <property type="evidence" value="ECO:0007669"/>
    <property type="project" value="InterPro"/>
</dbReference>
<dbReference type="EMBL" id="CAJVQA010007182">
    <property type="protein sequence ID" value="CAG8652909.1"/>
    <property type="molecule type" value="Genomic_DNA"/>
</dbReference>
<evidence type="ECO:0000256" key="5">
    <source>
        <dbReference type="ARBA" id="ARBA00023242"/>
    </source>
</evidence>
<evidence type="ECO:0000256" key="6">
    <source>
        <dbReference type="SAM" id="Phobius"/>
    </source>
</evidence>
<evidence type="ECO:0000256" key="4">
    <source>
        <dbReference type="ARBA" id="ARBA00023136"/>
    </source>
</evidence>
<evidence type="ECO:0000256" key="2">
    <source>
        <dbReference type="ARBA" id="ARBA00022692"/>
    </source>
</evidence>
<protein>
    <submittedName>
        <fullName evidence="9">19027_t:CDS:1</fullName>
    </submittedName>
</protein>
<accession>A0A9N9H308</accession>
<dbReference type="OrthoDB" id="2503928at2759"/>
<dbReference type="InterPro" id="IPR025856">
    <property type="entry name" value="HeH/LEM_domain"/>
</dbReference>